<reference evidence="2 3" key="1">
    <citation type="submission" date="2018-01" db="EMBL/GenBank/DDBJ databases">
        <title>Co-occurrence of chitin degradation, pigmentation and bioactivity in marine Pseudoalteromonas.</title>
        <authorList>
            <person name="Paulsen S."/>
            <person name="Gram L."/>
            <person name="Machado H."/>
        </authorList>
    </citation>
    <scope>NUCLEOTIDE SEQUENCE [LARGE SCALE GENOMIC DNA]</scope>
    <source>
        <strain evidence="2 3">S1946</strain>
    </source>
</reference>
<feature type="region of interest" description="Disordered" evidence="1">
    <location>
        <begin position="88"/>
        <end position="109"/>
    </location>
</feature>
<dbReference type="EMBL" id="PPUZ01000087">
    <property type="protein sequence ID" value="RZM72707.1"/>
    <property type="molecule type" value="Genomic_DNA"/>
</dbReference>
<dbReference type="Proteomes" id="UP000292345">
    <property type="component" value="Unassembled WGS sequence"/>
</dbReference>
<evidence type="ECO:0000256" key="1">
    <source>
        <dbReference type="SAM" id="MobiDB-lite"/>
    </source>
</evidence>
<feature type="compositionally biased region" description="Basic and acidic residues" evidence="1">
    <location>
        <begin position="88"/>
        <end position="107"/>
    </location>
</feature>
<dbReference type="PANTHER" id="PTHR33055:SF3">
    <property type="entry name" value="PUTATIVE TRANSPOSASE FOR IS117-RELATED"/>
    <property type="match status" value="1"/>
</dbReference>
<gene>
    <name evidence="2" type="ORF">C3B51_21675</name>
</gene>
<evidence type="ECO:0000313" key="2">
    <source>
        <dbReference type="EMBL" id="RZM72707.1"/>
    </source>
</evidence>
<evidence type="ECO:0000313" key="3">
    <source>
        <dbReference type="Proteomes" id="UP000292345"/>
    </source>
</evidence>
<organism evidence="2 3">
    <name type="scientific">Pseudoalteromonas rubra</name>
    <dbReference type="NCBI Taxonomy" id="43658"/>
    <lineage>
        <taxon>Bacteria</taxon>
        <taxon>Pseudomonadati</taxon>
        <taxon>Pseudomonadota</taxon>
        <taxon>Gammaproteobacteria</taxon>
        <taxon>Alteromonadales</taxon>
        <taxon>Pseudoalteromonadaceae</taxon>
        <taxon>Pseudoalteromonas</taxon>
    </lineage>
</organism>
<sequence>MNQVSTLSIDLAKNAFQLLAVDKHGKPCFSRRVNRQKLKETIQNMPPCKVVMEACGCAHYWGRMCIKAGHKAHLVPAQHVTPFVRGNKNDKNDCLAGNDRDGNDRHPTKNLSVILPLSMLLTCSKDKDEPNANGTEKPGQLS</sequence>
<comment type="caution">
    <text evidence="2">The sequence shown here is derived from an EMBL/GenBank/DDBJ whole genome shotgun (WGS) entry which is preliminary data.</text>
</comment>
<proteinExistence type="predicted"/>
<accession>A0A4Q7DZN5</accession>
<dbReference type="AlphaFoldDB" id="A0A4Q7DZN5"/>
<dbReference type="InterPro" id="IPR047650">
    <property type="entry name" value="Transpos_IS110"/>
</dbReference>
<name>A0A4Q7DZN5_9GAMM</name>
<protein>
    <submittedName>
        <fullName evidence="2">Uncharacterized protein</fullName>
    </submittedName>
</protein>
<dbReference type="PANTHER" id="PTHR33055">
    <property type="entry name" value="TRANSPOSASE FOR INSERTION SEQUENCE ELEMENT IS1111A"/>
    <property type="match status" value="1"/>
</dbReference>